<feature type="coiled-coil region" evidence="6">
    <location>
        <begin position="323"/>
        <end position="425"/>
    </location>
</feature>
<accession>A0A1G8QIU7</accession>
<dbReference type="Gene3D" id="1.20.1600.10">
    <property type="entry name" value="Outer membrane efflux proteins (OEP)"/>
    <property type="match status" value="1"/>
</dbReference>
<protein>
    <submittedName>
        <fullName evidence="7">Outer membrane protein, adhesin transport system</fullName>
    </submittedName>
</protein>
<proteinExistence type="predicted"/>
<organism evidence="7 8">
    <name type="scientific">Aliiruegeria lutimaris</name>
    <dbReference type="NCBI Taxonomy" id="571298"/>
    <lineage>
        <taxon>Bacteria</taxon>
        <taxon>Pseudomonadati</taxon>
        <taxon>Pseudomonadota</taxon>
        <taxon>Alphaproteobacteria</taxon>
        <taxon>Rhodobacterales</taxon>
        <taxon>Roseobacteraceae</taxon>
        <taxon>Aliiruegeria</taxon>
    </lineage>
</organism>
<keyword evidence="8" id="KW-1185">Reference proteome</keyword>
<dbReference type="GO" id="GO:0015562">
    <property type="term" value="F:efflux transmembrane transporter activity"/>
    <property type="evidence" value="ECO:0007669"/>
    <property type="project" value="InterPro"/>
</dbReference>
<evidence type="ECO:0000256" key="6">
    <source>
        <dbReference type="SAM" id="Coils"/>
    </source>
</evidence>
<name>A0A1G8QIU7_9RHOB</name>
<keyword evidence="2" id="KW-1134">Transmembrane beta strand</keyword>
<dbReference type="STRING" id="571298.SAMN04488026_101113"/>
<dbReference type="Proteomes" id="UP000199382">
    <property type="component" value="Unassembled WGS sequence"/>
</dbReference>
<reference evidence="7 8" key="1">
    <citation type="submission" date="2016-10" db="EMBL/GenBank/DDBJ databases">
        <authorList>
            <person name="de Groot N.N."/>
        </authorList>
    </citation>
    <scope>NUCLEOTIDE SEQUENCE [LARGE SCALE GENOMIC DNA]</scope>
    <source>
        <strain evidence="7 8">DSM 25294</strain>
    </source>
</reference>
<dbReference type="GO" id="GO:1990281">
    <property type="term" value="C:efflux pump complex"/>
    <property type="evidence" value="ECO:0007669"/>
    <property type="project" value="TreeGrafter"/>
</dbReference>
<dbReference type="InterPro" id="IPR051906">
    <property type="entry name" value="TolC-like"/>
</dbReference>
<evidence type="ECO:0000256" key="4">
    <source>
        <dbReference type="ARBA" id="ARBA00023136"/>
    </source>
</evidence>
<keyword evidence="4" id="KW-0472">Membrane</keyword>
<evidence type="ECO:0000313" key="8">
    <source>
        <dbReference type="Proteomes" id="UP000199382"/>
    </source>
</evidence>
<dbReference type="PANTHER" id="PTHR30026">
    <property type="entry name" value="OUTER MEMBRANE PROTEIN TOLC"/>
    <property type="match status" value="1"/>
</dbReference>
<dbReference type="PROSITE" id="PS51257">
    <property type="entry name" value="PROKAR_LIPOPROTEIN"/>
    <property type="match status" value="1"/>
</dbReference>
<dbReference type="PANTHER" id="PTHR30026:SF20">
    <property type="entry name" value="OUTER MEMBRANE PROTEIN TOLC"/>
    <property type="match status" value="1"/>
</dbReference>
<dbReference type="RefSeq" id="WP_244520639.1">
    <property type="nucleotide sequence ID" value="NZ_FNEK01000011.1"/>
</dbReference>
<gene>
    <name evidence="7" type="ORF">SAMN04488026_101113</name>
</gene>
<dbReference type="GO" id="GO:0009279">
    <property type="term" value="C:cell outer membrane"/>
    <property type="evidence" value="ECO:0007669"/>
    <property type="project" value="UniProtKB-SubCell"/>
</dbReference>
<dbReference type="EMBL" id="FNEK01000011">
    <property type="protein sequence ID" value="SDJ04576.1"/>
    <property type="molecule type" value="Genomic_DNA"/>
</dbReference>
<evidence type="ECO:0000256" key="5">
    <source>
        <dbReference type="ARBA" id="ARBA00023237"/>
    </source>
</evidence>
<keyword evidence="3" id="KW-0812">Transmembrane</keyword>
<keyword evidence="5" id="KW-0998">Cell outer membrane</keyword>
<evidence type="ECO:0000313" key="7">
    <source>
        <dbReference type="EMBL" id="SDJ04576.1"/>
    </source>
</evidence>
<evidence type="ECO:0000256" key="1">
    <source>
        <dbReference type="ARBA" id="ARBA00004442"/>
    </source>
</evidence>
<dbReference type="AlphaFoldDB" id="A0A1G8QIU7"/>
<dbReference type="GO" id="GO:0015288">
    <property type="term" value="F:porin activity"/>
    <property type="evidence" value="ECO:0007669"/>
    <property type="project" value="TreeGrafter"/>
</dbReference>
<dbReference type="SUPFAM" id="SSF56954">
    <property type="entry name" value="Outer membrane efflux proteins (OEP)"/>
    <property type="match status" value="1"/>
</dbReference>
<evidence type="ECO:0000256" key="2">
    <source>
        <dbReference type="ARBA" id="ARBA00022452"/>
    </source>
</evidence>
<evidence type="ECO:0000256" key="3">
    <source>
        <dbReference type="ARBA" id="ARBA00022692"/>
    </source>
</evidence>
<keyword evidence="6" id="KW-0175">Coiled coil</keyword>
<comment type="subcellular location">
    <subcellularLocation>
        <location evidence="1">Cell outer membrane</location>
    </subcellularLocation>
</comment>
<sequence>MFCRLLPAAALVVLGGCMEMDSEAIQSRLKLPFGQEQEQVSQGAGNFVQEDRSDGSEIFDTLLARRSVIPEDSTLSQVADIALASGARASEAELRTAKLRAEAEDKNWLPTLEPTVSLTSLGDVVTGLIVEQVLYDHGRKKAEREYAAADVEVAAVTLSQDMNDRVYTAQSLFVEAVKNQHRAALADRALAQMNRFRKIVYGRVEGGVSDKGDLRMVDTRSSSLRTQRDTAREAAQTALSELTAMTGTSFQIADVGKLGISALPEVEALAVVKAKAEAGRNIARAKVERAGQLPGIGAVASSGSAALQLVSETGLGFGTAARIKAIESTKETALLQVDEAREDSARARSRLQNRIESLKRQQAEAEGLAREGQETYRLFEAQFRAGQRSVLEVVDIYEQSIQREMEGLNAKYDTLLAELQLARDLGLLANGEAI</sequence>